<dbReference type="Proteomes" id="UP000326169">
    <property type="component" value="Unassembled WGS sequence"/>
</dbReference>
<dbReference type="PROSITE" id="PS50042">
    <property type="entry name" value="CNMP_BINDING_3"/>
    <property type="match status" value="1"/>
</dbReference>
<dbReference type="Gene3D" id="2.60.120.10">
    <property type="entry name" value="Jelly Rolls"/>
    <property type="match status" value="1"/>
</dbReference>
<evidence type="ECO:0000313" key="3">
    <source>
        <dbReference type="Proteomes" id="UP000326169"/>
    </source>
</evidence>
<comment type="caution">
    <text evidence="2">The sequence shown here is derived from an EMBL/GenBank/DDBJ whole genome shotgun (WGS) entry which is preliminary data.</text>
</comment>
<dbReference type="RefSeq" id="WP_006616710.1">
    <property type="nucleotide sequence ID" value="NZ_BIMW01000047.1"/>
</dbReference>
<dbReference type="CDD" id="cd00038">
    <property type="entry name" value="CAP_ED"/>
    <property type="match status" value="1"/>
</dbReference>
<dbReference type="PANTHER" id="PTHR11635">
    <property type="entry name" value="CAMP-DEPENDENT PROTEIN KINASE REGULATORY CHAIN"/>
    <property type="match status" value="1"/>
</dbReference>
<reference evidence="2 3" key="1">
    <citation type="journal article" date="2019" name="J Genomics">
        <title>The Draft Genome of a Hydrogen-producing Cyanobacterium, Arthrospira platensis NIES-46.</title>
        <authorList>
            <person name="Suzuki S."/>
            <person name="Yamaguchi H."/>
            <person name="Kawachi M."/>
        </authorList>
    </citation>
    <scope>NUCLEOTIDE SEQUENCE [LARGE SCALE GENOMIC DNA]</scope>
    <source>
        <strain evidence="2 3">NIES-46</strain>
    </source>
</reference>
<dbReference type="PANTHER" id="PTHR11635:SF152">
    <property type="entry name" value="CAMP-DEPENDENT PROTEIN KINASE TYPE I REGULATORY SUBUNIT-RELATED"/>
    <property type="match status" value="1"/>
</dbReference>
<protein>
    <recommendedName>
        <fullName evidence="1">Cyclic nucleotide-binding domain-containing protein</fullName>
    </recommendedName>
</protein>
<dbReference type="EMBL" id="BIMW01000047">
    <property type="protein sequence ID" value="GCE92877.1"/>
    <property type="molecule type" value="Genomic_DNA"/>
</dbReference>
<keyword evidence="3" id="KW-1185">Reference proteome</keyword>
<evidence type="ECO:0000313" key="2">
    <source>
        <dbReference type="EMBL" id="GCE92877.1"/>
    </source>
</evidence>
<dbReference type="PRINTS" id="PR00103">
    <property type="entry name" value="CAMPKINASE"/>
</dbReference>
<dbReference type="SUPFAM" id="SSF51206">
    <property type="entry name" value="cAMP-binding domain-like"/>
    <property type="match status" value="1"/>
</dbReference>
<organism evidence="2 3">
    <name type="scientific">Limnospira platensis NIES-46</name>
    <dbReference type="NCBI Taxonomy" id="1236695"/>
    <lineage>
        <taxon>Bacteria</taxon>
        <taxon>Bacillati</taxon>
        <taxon>Cyanobacteriota</taxon>
        <taxon>Cyanophyceae</taxon>
        <taxon>Oscillatoriophycideae</taxon>
        <taxon>Oscillatoriales</taxon>
        <taxon>Sirenicapillariaceae</taxon>
        <taxon>Limnospira</taxon>
    </lineage>
</organism>
<dbReference type="InterPro" id="IPR014710">
    <property type="entry name" value="RmlC-like_jellyroll"/>
</dbReference>
<dbReference type="InterPro" id="IPR000595">
    <property type="entry name" value="cNMP-bd_dom"/>
</dbReference>
<dbReference type="InterPro" id="IPR050503">
    <property type="entry name" value="cAMP-dep_PK_reg_su-like"/>
</dbReference>
<name>A0A5M3T1Z3_LIMPL</name>
<dbReference type="SMART" id="SM00100">
    <property type="entry name" value="cNMP"/>
    <property type="match status" value="1"/>
</dbReference>
<dbReference type="GeneID" id="301681837"/>
<gene>
    <name evidence="2" type="ORF">NIES46_09210</name>
</gene>
<accession>A0A5M3T1Z3</accession>
<proteinExistence type="predicted"/>
<dbReference type="Pfam" id="PF00027">
    <property type="entry name" value="cNMP_binding"/>
    <property type="match status" value="1"/>
</dbReference>
<feature type="domain" description="Cyclic nucleotide-binding" evidence="1">
    <location>
        <begin position="1"/>
        <end position="114"/>
    </location>
</feature>
<evidence type="ECO:0000259" key="1">
    <source>
        <dbReference type="PROSITE" id="PS50042"/>
    </source>
</evidence>
<dbReference type="InterPro" id="IPR018490">
    <property type="entry name" value="cNMP-bd_dom_sf"/>
</dbReference>
<sequence>MLEPAQTVQIFENLPEQILSAGEVIFEEGEPGDLMYGILEGEVDFVVKGKVIETLKKGDVFGEGALVHPEKTRASTAIAKTGCKLATMDERRFLFAIQQTPLFALLVMRSFSNRLRNLKRSL</sequence>